<name>A0ABN9VL79_9DINO</name>
<feature type="domain" description="PARP catalytic" evidence="3">
    <location>
        <begin position="112"/>
        <end position="355"/>
    </location>
</feature>
<evidence type="ECO:0000313" key="5">
    <source>
        <dbReference type="Proteomes" id="UP001189429"/>
    </source>
</evidence>
<keyword evidence="1" id="KW-0808">Transferase</keyword>
<dbReference type="InterPro" id="IPR051712">
    <property type="entry name" value="ARTD-AVP"/>
</dbReference>
<keyword evidence="1" id="KW-0520">NAD</keyword>
<dbReference type="PANTHER" id="PTHR45740:SF2">
    <property type="entry name" value="POLY [ADP-RIBOSE] POLYMERASE"/>
    <property type="match status" value="1"/>
</dbReference>
<keyword evidence="5" id="KW-1185">Reference proteome</keyword>
<dbReference type="PROSITE" id="PS51059">
    <property type="entry name" value="PARP_CATALYTIC"/>
    <property type="match status" value="1"/>
</dbReference>
<gene>
    <name evidence="4" type="ORF">PCOR1329_LOCUS58799</name>
</gene>
<evidence type="ECO:0000259" key="3">
    <source>
        <dbReference type="PROSITE" id="PS51059"/>
    </source>
</evidence>
<dbReference type="Proteomes" id="UP001189429">
    <property type="component" value="Unassembled WGS sequence"/>
</dbReference>
<comment type="caution">
    <text evidence="4">The sequence shown here is derived from an EMBL/GenBank/DDBJ whole genome shotgun (WGS) entry which is preliminary data.</text>
</comment>
<proteinExistence type="predicted"/>
<dbReference type="SUPFAM" id="SSF56399">
    <property type="entry name" value="ADP-ribosylation"/>
    <property type="match status" value="1"/>
</dbReference>
<evidence type="ECO:0000313" key="4">
    <source>
        <dbReference type="EMBL" id="CAK0873673.1"/>
    </source>
</evidence>
<dbReference type="EMBL" id="CAUYUJ010017305">
    <property type="protein sequence ID" value="CAK0873673.1"/>
    <property type="molecule type" value="Genomic_DNA"/>
</dbReference>
<protein>
    <recommendedName>
        <fullName evidence="1">Poly [ADP-ribose] polymerase</fullName>
        <shortName evidence="1">PARP</shortName>
        <ecNumber evidence="1">2.4.2.-</ecNumber>
    </recommendedName>
</protein>
<reference evidence="4" key="1">
    <citation type="submission" date="2023-10" db="EMBL/GenBank/DDBJ databases">
        <authorList>
            <person name="Chen Y."/>
            <person name="Shah S."/>
            <person name="Dougan E. K."/>
            <person name="Thang M."/>
            <person name="Chan C."/>
        </authorList>
    </citation>
    <scope>NUCLEOTIDE SEQUENCE [LARGE SCALE GENOMIC DNA]</scope>
</reference>
<sequence>MPVRYDRARCVLELLLKHEKGSAPAGDPEVPEHVAADKVACRGREVFIHFARGQRSGPGGRGRESLVLLAFSCADADAWAAAVCAAASVALRSVLALPVEWDIIAMLQRGCADGTRLVAKVPLDAQSVRAVQRLVDHAFIPKKTRDRDGYEMPLRLEVVDVVKVQNSATWGAYSKTRAAIASRVQTLRPLFPAVRTATTEGALIATLGDVDAKVAEHWLFHGTSSQAVQGITNTDFRLDLAGSHRGTLYGRGLYLAECSSKADEYATAESDGLCRMLLCRAVLGRMLVECARRPGRTEELEARCASTSPDSEYDSLCGDRLQAVGTYREFVVYNSGQVYPAYIIVYRRTTQTVVMLGPLAQVASASFAGSWLGGATRACRCDCACACHTSSDDGALKLLEKQLDRCGPEHLCPQCPTCPQCPGPPPCLPLWPAGLGGFVAGVATTALAALVAGRSRGRREGARPARAIGPSPPLGLADGPASSVPAPALAAASEPRAPAALLGAAGARADSGMSSLAPGTYAFVQYNDPADNGLWHERLILGWVTASEYIVMTPDGDVFIEQLDSASADLSGIRFSPSSGGLPAGLAGAPLYRFAAQPAGAELTALLNEGASHARVERQARGLAQPPGAGMAGGPGGVAPAVVPIPLPVAPPPTAAGAPPPPPPAPRVAPAAGSWVFDVPGPSHAIGQEFLFPAGGLDFGGHAFVSVGGAITTGCFVQADTNLDEWAAERQLFLMQGEPRLLPRRQPAGPVPFTRDAAWLHKDPRVEIHLKGPPTMGDSVTALMARSPGGFMSSHERWLVESRVPAASRSAREHRVVSKALELGQAVDGINLANLTCMEYLNRRRQLLEEAHKTDPGKGNFEGAHHFMGEDDDGAGTLVAPSLRSHVAGQFGKEADIEQPPGFRPPPGLPRPPGCLDDLFPLPLLDPQEADFGGSGRARTGQRRRCIRRDVLSDVNDSLMGLNALYGCERSSVTAPTEVTRAEAHRAGIPVKDLGSTSDFVYPAMQVPPMGWSWAFWFVQRLHLEVVRRSGVPSTMVATGSWPLPSVVEGPIEAPYSDNVNVFGLGPGPVLATRDRIVAQFEAEGFAMHDISEVSSEGVVLGADVGGPDPFTRRSLKKLLVVRKALFWLATGPCVSGRQLEVILGHYVAACLFCRPGFSIMRAVYEFVRASYDRPKVLWRSCRYECWLMATLCIHLQSPLSLPWASEVIATDASTTGMVGSGSGRTLGRPVGRMLGPLSVAGGTAPCLEDSHGRASTTKGVQRAVRKARAVRLPAPAAPRRARLGRPAAAPALRRRPAAVAAPVPLRRPAAAGAPAPMRRPAAAPGAAGLRPRLAAAVATVRTSKVTATIPSACERAAVGASARLSYQQYYAAFLAFVGQPADDLEALEVQVLEVLDTFLEAGCTKGDADYLVAAVKDALPRATGPRALPRAQRALKGYGKKVPPRSRAPAPREVVGSAISGLLSVNERDAALQVLTMFSTFIRPGALRKLLVRDLLRPTRAGGAMAVWSLLLAPTAADPLAPLAHEADRARFLTKTGTSDEAVPLDNPPWLGPLLAQHAHGRPGHLSLFTTPAVDMAVLFRKVTAAQGLQDVCLYQLRHGGASEDVLSARRTLGEVKSRGHWSQDSSVKRYAKPGMVQQLLSALSPAARTHGEVQWARLEDLFAGRLRSSWPVQ</sequence>
<dbReference type="Gene3D" id="1.10.443.10">
    <property type="entry name" value="Intergrase catalytic core"/>
    <property type="match status" value="1"/>
</dbReference>
<organism evidence="4 5">
    <name type="scientific">Prorocentrum cordatum</name>
    <dbReference type="NCBI Taxonomy" id="2364126"/>
    <lineage>
        <taxon>Eukaryota</taxon>
        <taxon>Sar</taxon>
        <taxon>Alveolata</taxon>
        <taxon>Dinophyceae</taxon>
        <taxon>Prorocentrales</taxon>
        <taxon>Prorocentraceae</taxon>
        <taxon>Prorocentrum</taxon>
    </lineage>
</organism>
<evidence type="ECO:0000256" key="2">
    <source>
        <dbReference type="SAM" id="MobiDB-lite"/>
    </source>
</evidence>
<accession>A0ABN9VL79</accession>
<feature type="region of interest" description="Disordered" evidence="2">
    <location>
        <begin position="459"/>
        <end position="480"/>
    </location>
</feature>
<evidence type="ECO:0000256" key="1">
    <source>
        <dbReference type="RuleBase" id="RU362114"/>
    </source>
</evidence>
<dbReference type="PANTHER" id="PTHR45740">
    <property type="entry name" value="POLY [ADP-RIBOSE] POLYMERASE"/>
    <property type="match status" value="1"/>
</dbReference>
<dbReference type="Pfam" id="PF00644">
    <property type="entry name" value="PARP"/>
    <property type="match status" value="1"/>
</dbReference>
<keyword evidence="1" id="KW-0328">Glycosyltransferase</keyword>
<dbReference type="EC" id="2.4.2.-" evidence="1"/>
<dbReference type="InterPro" id="IPR013762">
    <property type="entry name" value="Integrase-like_cat_sf"/>
</dbReference>
<dbReference type="Gene3D" id="3.90.228.10">
    <property type="match status" value="1"/>
</dbReference>
<dbReference type="InterPro" id="IPR012317">
    <property type="entry name" value="Poly(ADP-ribose)pol_cat_dom"/>
</dbReference>